<feature type="domain" description="Mechanosensitive ion channel transmembrane helices 2/3" evidence="9">
    <location>
        <begin position="131"/>
        <end position="171"/>
    </location>
</feature>
<evidence type="ECO:0000256" key="1">
    <source>
        <dbReference type="ARBA" id="ARBA00004651"/>
    </source>
</evidence>
<dbReference type="InterPro" id="IPR010920">
    <property type="entry name" value="LSM_dom_sf"/>
</dbReference>
<evidence type="ECO:0000313" key="11">
    <source>
        <dbReference type="Proteomes" id="UP000239001"/>
    </source>
</evidence>
<dbReference type="PANTHER" id="PTHR30566">
    <property type="entry name" value="YNAI-RELATED MECHANOSENSITIVE ION CHANNEL"/>
    <property type="match status" value="1"/>
</dbReference>
<feature type="transmembrane region" description="Helical" evidence="7">
    <location>
        <begin position="7"/>
        <end position="30"/>
    </location>
</feature>
<dbReference type="SUPFAM" id="SSF82689">
    <property type="entry name" value="Mechanosensitive channel protein MscS (YggB), C-terminal domain"/>
    <property type="match status" value="1"/>
</dbReference>
<dbReference type="OrthoDB" id="9809206at2"/>
<evidence type="ECO:0000256" key="2">
    <source>
        <dbReference type="ARBA" id="ARBA00008017"/>
    </source>
</evidence>
<dbReference type="RefSeq" id="WP_106457589.1">
    <property type="nucleotide sequence ID" value="NZ_PXOH01000015.1"/>
</dbReference>
<gene>
    <name evidence="10" type="ORF">C7H19_14455</name>
</gene>
<dbReference type="InterPro" id="IPR023408">
    <property type="entry name" value="MscS_beta-dom_sf"/>
</dbReference>
<sequence>MIQNLQINNLITLLLPLSIIVTSLIIGILFKKYFFSRLFKSRTLQGWKIDTILVEPLEKISIFWFLLGGISLSLRLLPFQINIILVAQKLLLATFLGSFTVLVAEVSVTILRVYTTKDDGISPLTTLFDFLLKVIVFSIGFLLILQSVGVSITPFLTAFGVGGVSIGLALQNTLSNLMSGINIITSKKVRPGDYIQLKSGENGYVIDVELKYTIIQEITDNLMVIPNSKIITSSFRNYSLPDKSIIIPIELAVSYDSDLEKVEKVTLQVAQETIQAFKNDDKPFIRYQQFDYFSIKLTVYLKIKEEEFFEHIKLKHDFLKKLHQQYKKQNINIPFPLKLAYFPKTNDYPSLDESESENIENSN</sequence>
<dbReference type="Proteomes" id="UP000239001">
    <property type="component" value="Unassembled WGS sequence"/>
</dbReference>
<dbReference type="InterPro" id="IPR006685">
    <property type="entry name" value="MscS_channel_2nd"/>
</dbReference>
<organism evidence="10 11">
    <name type="scientific">Aphanothece hegewaldii CCALA 016</name>
    <dbReference type="NCBI Taxonomy" id="2107694"/>
    <lineage>
        <taxon>Bacteria</taxon>
        <taxon>Bacillati</taxon>
        <taxon>Cyanobacteriota</taxon>
        <taxon>Cyanophyceae</taxon>
        <taxon>Oscillatoriophycideae</taxon>
        <taxon>Chroococcales</taxon>
        <taxon>Aphanothecaceae</taxon>
        <taxon>Aphanothece</taxon>
    </lineage>
</organism>
<evidence type="ECO:0000259" key="8">
    <source>
        <dbReference type="Pfam" id="PF00924"/>
    </source>
</evidence>
<accession>A0A2T1LWB1</accession>
<dbReference type="GO" id="GO:0055085">
    <property type="term" value="P:transmembrane transport"/>
    <property type="evidence" value="ECO:0007669"/>
    <property type="project" value="InterPro"/>
</dbReference>
<dbReference type="AlphaFoldDB" id="A0A2T1LWB1"/>
<dbReference type="InterPro" id="IPR049142">
    <property type="entry name" value="MS_channel_1st"/>
</dbReference>
<feature type="transmembrane region" description="Helical" evidence="7">
    <location>
        <begin position="126"/>
        <end position="145"/>
    </location>
</feature>
<dbReference type="GO" id="GO:0005886">
    <property type="term" value="C:plasma membrane"/>
    <property type="evidence" value="ECO:0007669"/>
    <property type="project" value="UniProtKB-SubCell"/>
</dbReference>
<dbReference type="PANTHER" id="PTHR30566:SF25">
    <property type="entry name" value="INNER MEMBRANE PROTEIN"/>
    <property type="match status" value="1"/>
</dbReference>
<reference evidence="10 11" key="2">
    <citation type="submission" date="2018-03" db="EMBL/GenBank/DDBJ databases">
        <authorList>
            <person name="Keele B.F."/>
        </authorList>
    </citation>
    <scope>NUCLEOTIDE SEQUENCE [LARGE SCALE GENOMIC DNA]</scope>
    <source>
        <strain evidence="10 11">CCALA 016</strain>
    </source>
</reference>
<keyword evidence="11" id="KW-1185">Reference proteome</keyword>
<feature type="transmembrane region" description="Helical" evidence="7">
    <location>
        <begin position="152"/>
        <end position="170"/>
    </location>
</feature>
<feature type="transmembrane region" description="Helical" evidence="7">
    <location>
        <begin position="90"/>
        <end position="114"/>
    </location>
</feature>
<keyword evidence="4 7" id="KW-0812">Transmembrane</keyword>
<dbReference type="Gene3D" id="2.30.30.60">
    <property type="match status" value="1"/>
</dbReference>
<evidence type="ECO:0000313" key="10">
    <source>
        <dbReference type="EMBL" id="PSF36194.1"/>
    </source>
</evidence>
<dbReference type="InterPro" id="IPR011014">
    <property type="entry name" value="MscS_channel_TM-2"/>
</dbReference>
<keyword evidence="5 7" id="KW-1133">Transmembrane helix</keyword>
<dbReference type="SUPFAM" id="SSF82861">
    <property type="entry name" value="Mechanosensitive channel protein MscS (YggB), transmembrane region"/>
    <property type="match status" value="1"/>
</dbReference>
<dbReference type="SUPFAM" id="SSF50182">
    <property type="entry name" value="Sm-like ribonucleoproteins"/>
    <property type="match status" value="1"/>
</dbReference>
<comment type="caution">
    <text evidence="10">The sequence shown here is derived from an EMBL/GenBank/DDBJ whole genome shotgun (WGS) entry which is preliminary data.</text>
</comment>
<evidence type="ECO:0000256" key="3">
    <source>
        <dbReference type="ARBA" id="ARBA00022475"/>
    </source>
</evidence>
<protein>
    <submittedName>
        <fullName evidence="10">Mechanosensitive ion channel protein MscS</fullName>
    </submittedName>
</protein>
<evidence type="ECO:0000256" key="5">
    <source>
        <dbReference type="ARBA" id="ARBA00022989"/>
    </source>
</evidence>
<reference evidence="10 11" key="1">
    <citation type="submission" date="2018-03" db="EMBL/GenBank/DDBJ databases">
        <title>The ancient ancestry and fast evolution of plastids.</title>
        <authorList>
            <person name="Moore K.R."/>
            <person name="Magnabosco C."/>
            <person name="Momper L."/>
            <person name="Gold D.A."/>
            <person name="Bosak T."/>
            <person name="Fournier G.P."/>
        </authorList>
    </citation>
    <scope>NUCLEOTIDE SEQUENCE [LARGE SCALE GENOMIC DNA]</scope>
    <source>
        <strain evidence="10 11">CCALA 016</strain>
    </source>
</reference>
<feature type="domain" description="Mechanosensitive ion channel MscS" evidence="8">
    <location>
        <begin position="172"/>
        <end position="239"/>
    </location>
</feature>
<proteinExistence type="inferred from homology"/>
<evidence type="ECO:0000256" key="7">
    <source>
        <dbReference type="SAM" id="Phobius"/>
    </source>
</evidence>
<dbReference type="InterPro" id="IPR011066">
    <property type="entry name" value="MscS_channel_C_sf"/>
</dbReference>
<comment type="subcellular location">
    <subcellularLocation>
        <location evidence="1">Cell membrane</location>
        <topology evidence="1">Multi-pass membrane protein</topology>
    </subcellularLocation>
</comment>
<dbReference type="Pfam" id="PF21088">
    <property type="entry name" value="MS_channel_1st"/>
    <property type="match status" value="1"/>
</dbReference>
<keyword evidence="3" id="KW-1003">Cell membrane</keyword>
<evidence type="ECO:0000259" key="9">
    <source>
        <dbReference type="Pfam" id="PF21088"/>
    </source>
</evidence>
<evidence type="ECO:0000256" key="6">
    <source>
        <dbReference type="ARBA" id="ARBA00023136"/>
    </source>
</evidence>
<dbReference type="Gene3D" id="3.30.70.100">
    <property type="match status" value="1"/>
</dbReference>
<name>A0A2T1LWB1_9CHRO</name>
<feature type="transmembrane region" description="Helical" evidence="7">
    <location>
        <begin position="60"/>
        <end position="78"/>
    </location>
</feature>
<dbReference type="EMBL" id="PXOH01000015">
    <property type="protein sequence ID" value="PSF36194.1"/>
    <property type="molecule type" value="Genomic_DNA"/>
</dbReference>
<comment type="similarity">
    <text evidence="2">Belongs to the MscS (TC 1.A.23) family.</text>
</comment>
<keyword evidence="6 7" id="KW-0472">Membrane</keyword>
<dbReference type="Pfam" id="PF00924">
    <property type="entry name" value="MS_channel_2nd"/>
    <property type="match status" value="1"/>
</dbReference>
<dbReference type="Gene3D" id="1.10.287.1260">
    <property type="match status" value="1"/>
</dbReference>
<evidence type="ECO:0000256" key="4">
    <source>
        <dbReference type="ARBA" id="ARBA00022692"/>
    </source>
</evidence>